<evidence type="ECO:0000313" key="3">
    <source>
        <dbReference type="Proteomes" id="UP000518188"/>
    </source>
</evidence>
<dbReference type="EMBL" id="JAAXPJ010000007">
    <property type="protein sequence ID" value="NKZ12824.1"/>
    <property type="molecule type" value="Genomic_DNA"/>
</dbReference>
<feature type="domain" description="AB hydrolase-1" evidence="1">
    <location>
        <begin position="6"/>
        <end position="226"/>
    </location>
</feature>
<dbReference type="PANTHER" id="PTHR37017:SF11">
    <property type="entry name" value="ESTERASE_LIPASE_THIOESTERASE DOMAIN-CONTAINING PROTEIN"/>
    <property type="match status" value="1"/>
</dbReference>
<evidence type="ECO:0000259" key="1">
    <source>
        <dbReference type="Pfam" id="PF12697"/>
    </source>
</evidence>
<organism evidence="2 3">
    <name type="scientific">Mycolicibacterium septicum DSM 44393</name>
    <dbReference type="NCBI Taxonomy" id="1341646"/>
    <lineage>
        <taxon>Bacteria</taxon>
        <taxon>Bacillati</taxon>
        <taxon>Actinomycetota</taxon>
        <taxon>Actinomycetes</taxon>
        <taxon>Mycobacteriales</taxon>
        <taxon>Mycobacteriaceae</taxon>
        <taxon>Mycolicibacterium</taxon>
    </lineage>
</organism>
<name>A0A7X6MU01_9MYCO</name>
<dbReference type="InterPro" id="IPR029058">
    <property type="entry name" value="AB_hydrolase_fold"/>
</dbReference>
<dbReference type="RefSeq" id="WP_044514301.1">
    <property type="nucleotide sequence ID" value="NZ_HG322951.1"/>
</dbReference>
<dbReference type="Gene3D" id="3.40.50.1820">
    <property type="entry name" value="alpha/beta hydrolase"/>
    <property type="match status" value="1"/>
</dbReference>
<dbReference type="SUPFAM" id="SSF53474">
    <property type="entry name" value="alpha/beta-Hydrolases"/>
    <property type="match status" value="1"/>
</dbReference>
<protein>
    <submittedName>
        <fullName evidence="2">Alpha/beta hydrolase</fullName>
    </submittedName>
</protein>
<dbReference type="InterPro" id="IPR000073">
    <property type="entry name" value="AB_hydrolase_1"/>
</dbReference>
<reference evidence="2 3" key="1">
    <citation type="submission" date="2020-04" db="EMBL/GenBank/DDBJ databases">
        <title>MicrobeNet Type strains.</title>
        <authorList>
            <person name="Nicholson A.C."/>
        </authorList>
    </citation>
    <scope>NUCLEOTIDE SEQUENCE [LARGE SCALE GENOMIC DNA]</scope>
    <source>
        <strain evidence="2 3">ATCC 700731</strain>
    </source>
</reference>
<dbReference type="InterPro" id="IPR052897">
    <property type="entry name" value="Sec-Metab_Biosynth_Hydrolase"/>
</dbReference>
<gene>
    <name evidence="2" type="ORF">HGA11_17785</name>
</gene>
<accession>A0A7X6MU01</accession>
<evidence type="ECO:0000313" key="2">
    <source>
        <dbReference type="EMBL" id="NKZ12824.1"/>
    </source>
</evidence>
<dbReference type="Proteomes" id="UP000518188">
    <property type="component" value="Unassembled WGS sequence"/>
</dbReference>
<keyword evidence="2" id="KW-0378">Hydrolase</keyword>
<dbReference type="AlphaFoldDB" id="A0A7X6MU01"/>
<proteinExistence type="predicted"/>
<dbReference type="PANTHER" id="PTHR37017">
    <property type="entry name" value="AB HYDROLASE-1 DOMAIN-CONTAINING PROTEIN-RELATED"/>
    <property type="match status" value="1"/>
</dbReference>
<comment type="caution">
    <text evidence="2">The sequence shown here is derived from an EMBL/GenBank/DDBJ whole genome shotgun (WGS) entry which is preliminary data.</text>
</comment>
<dbReference type="Pfam" id="PF12697">
    <property type="entry name" value="Abhydrolase_6"/>
    <property type="match status" value="1"/>
</dbReference>
<dbReference type="GO" id="GO:0016787">
    <property type="term" value="F:hydrolase activity"/>
    <property type="evidence" value="ECO:0007669"/>
    <property type="project" value="UniProtKB-KW"/>
</dbReference>
<sequence>MATFALVHGAWHGAWCWGLLTPELIRRGHRVVAPDLPVDQPAATLETYAAIVGTALEGVGGDDVILVGHSLGGSTIPLVADHIPVRRLVYLCALIPEPGHSLTEQIQGGDMVDGTYQSGLSGLDSEGCRSWTDPGLARRAFYQDCPDRVAEESVSRLRRQAWTPYRERFPLEQFPAVAATSIICAGDQLVRPDWSRRVSHERVGAEVLELPGGHSPFLSRPRILAEVLSRIADEVAVSDTDA</sequence>